<gene>
    <name evidence="2" type="ORF">SAMN05216229_102128</name>
</gene>
<keyword evidence="1" id="KW-1133">Transmembrane helix</keyword>
<reference evidence="3" key="1">
    <citation type="submission" date="2016-10" db="EMBL/GenBank/DDBJ databases">
        <authorList>
            <person name="Varghese N."/>
            <person name="Submissions S."/>
        </authorList>
    </citation>
    <scope>NUCLEOTIDE SEQUENCE [LARGE SCALE GENOMIC DNA]</scope>
    <source>
        <strain evidence="3">JCM 18195</strain>
    </source>
</reference>
<feature type="transmembrane region" description="Helical" evidence="1">
    <location>
        <begin position="49"/>
        <end position="71"/>
    </location>
</feature>
<feature type="transmembrane region" description="Helical" evidence="1">
    <location>
        <begin position="12"/>
        <end position="37"/>
    </location>
</feature>
<name>A0A1I5Q0G6_9GAMM</name>
<keyword evidence="1" id="KW-0812">Transmembrane</keyword>
<dbReference type="RefSeq" id="WP_092428142.1">
    <property type="nucleotide sequence ID" value="NZ_FOXM01000002.1"/>
</dbReference>
<evidence type="ECO:0000256" key="1">
    <source>
        <dbReference type="SAM" id="Phobius"/>
    </source>
</evidence>
<protein>
    <submittedName>
        <fullName evidence="2">Uncharacterized protein</fullName>
    </submittedName>
</protein>
<sequence length="72" mass="7577">MFKVWSSAILMVLGMVAVVPQPLAGMAMLGAGIWLFLSTTPSQRHEASSLFFGLALLGMAITTLVALADVLL</sequence>
<proteinExistence type="predicted"/>
<evidence type="ECO:0000313" key="2">
    <source>
        <dbReference type="EMBL" id="SFP39677.1"/>
    </source>
</evidence>
<accession>A0A1I5Q0G6</accession>
<dbReference type="Proteomes" id="UP000243084">
    <property type="component" value="Unassembled WGS sequence"/>
</dbReference>
<dbReference type="EMBL" id="FOXM01000002">
    <property type="protein sequence ID" value="SFP39677.1"/>
    <property type="molecule type" value="Genomic_DNA"/>
</dbReference>
<dbReference type="AlphaFoldDB" id="A0A1I5Q0G6"/>
<organism evidence="2 3">
    <name type="scientific">Geopseudomonas sagittaria</name>
    <dbReference type="NCBI Taxonomy" id="1135990"/>
    <lineage>
        <taxon>Bacteria</taxon>
        <taxon>Pseudomonadati</taxon>
        <taxon>Pseudomonadota</taxon>
        <taxon>Gammaproteobacteria</taxon>
        <taxon>Pseudomonadales</taxon>
        <taxon>Pseudomonadaceae</taxon>
        <taxon>Geopseudomonas</taxon>
    </lineage>
</organism>
<keyword evidence="3" id="KW-1185">Reference proteome</keyword>
<evidence type="ECO:0000313" key="3">
    <source>
        <dbReference type="Proteomes" id="UP000243084"/>
    </source>
</evidence>
<keyword evidence="1" id="KW-0472">Membrane</keyword>
<dbReference type="OrthoDB" id="9855255at2"/>